<evidence type="ECO:0000256" key="2">
    <source>
        <dbReference type="SAM" id="MobiDB-lite"/>
    </source>
</evidence>
<proteinExistence type="predicted"/>
<reference evidence="4 5" key="2">
    <citation type="journal article" date="2014" name="PLoS ONE">
        <title>Evolution of mitochondria reconstructed from the energy metabolism of living bacteria.</title>
        <authorList>
            <person name="Degli Esposti M."/>
            <person name="Chouaia B."/>
            <person name="Comandatore F."/>
            <person name="Crotti E."/>
            <person name="Sassera D."/>
            <person name="Lievens P.M."/>
            <person name="Daffonchio D."/>
            <person name="Bandi C."/>
        </authorList>
    </citation>
    <scope>NUCLEOTIDE SEQUENCE [LARGE SCALE GENOMIC DNA]</scope>
    <source>
        <strain evidence="4 5">SF2.1</strain>
    </source>
</reference>
<feature type="transmembrane region" description="Helical" evidence="3">
    <location>
        <begin position="28"/>
        <end position="49"/>
    </location>
</feature>
<gene>
    <name evidence="4" type="ORF">ASAP_3252</name>
</gene>
<feature type="coiled-coil region" evidence="1">
    <location>
        <begin position="48"/>
        <end position="96"/>
    </location>
</feature>
<accession>A0A060QMC7</accession>
<keyword evidence="3" id="KW-0472">Membrane</keyword>
<evidence type="ECO:0000313" key="4">
    <source>
        <dbReference type="EMBL" id="CDG41297.1"/>
    </source>
</evidence>
<evidence type="ECO:0000256" key="3">
    <source>
        <dbReference type="SAM" id="Phobius"/>
    </source>
</evidence>
<dbReference type="Proteomes" id="UP000027583">
    <property type="component" value="Unassembled WGS sequence"/>
</dbReference>
<evidence type="ECO:0000256" key="1">
    <source>
        <dbReference type="SAM" id="Coils"/>
    </source>
</evidence>
<reference evidence="4 5" key="1">
    <citation type="journal article" date="2014" name="Genome Biol. Evol.">
        <title>Acetic acid bacteria genomes reveal functional traits for adaptation to life in insect guts.</title>
        <authorList>
            <person name="Chouaia B."/>
            <person name="Gaiarsa S."/>
            <person name="Crotti E."/>
            <person name="Comandatore F."/>
            <person name="Degli Esposti M."/>
            <person name="Ricci I."/>
            <person name="Alma A."/>
            <person name="Favia G."/>
            <person name="Bandi C."/>
            <person name="Daffonchio D."/>
        </authorList>
    </citation>
    <scope>NUCLEOTIDE SEQUENCE [LARGE SCALE GENOMIC DNA]</scope>
    <source>
        <strain evidence="4 5">SF2.1</strain>
    </source>
</reference>
<dbReference type="EMBL" id="CBLX010000027">
    <property type="protein sequence ID" value="CDG41297.1"/>
    <property type="molecule type" value="Genomic_DNA"/>
</dbReference>
<feature type="region of interest" description="Disordered" evidence="2">
    <location>
        <begin position="1"/>
        <end position="20"/>
    </location>
</feature>
<comment type="caution">
    <text evidence="4">The sequence shown here is derived from an EMBL/GenBank/DDBJ whole genome shotgun (WGS) entry which is preliminary data.</text>
</comment>
<keyword evidence="3" id="KW-0812">Transmembrane</keyword>
<dbReference type="AlphaFoldDB" id="A0A060QMC7"/>
<name>A0A060QMC7_9PROT</name>
<sequence length="102" mass="11384">MPARHGAGTCTTTEPGPIMPENLTPQPWWVAVLGGLLFTIRWLIGFGASSAKATIESQRQDLDRLNARVDRLEEREKEYLALIEELRKQNAILREALGDRGA</sequence>
<organism evidence="4 5">
    <name type="scientific">Asaia bogorensis</name>
    <dbReference type="NCBI Taxonomy" id="91915"/>
    <lineage>
        <taxon>Bacteria</taxon>
        <taxon>Pseudomonadati</taxon>
        <taxon>Pseudomonadota</taxon>
        <taxon>Alphaproteobacteria</taxon>
        <taxon>Acetobacterales</taxon>
        <taxon>Acetobacteraceae</taxon>
        <taxon>Asaia</taxon>
    </lineage>
</organism>
<protein>
    <submittedName>
        <fullName evidence="4">Uncharacterized protein</fullName>
    </submittedName>
</protein>
<keyword evidence="3" id="KW-1133">Transmembrane helix</keyword>
<evidence type="ECO:0000313" key="5">
    <source>
        <dbReference type="Proteomes" id="UP000027583"/>
    </source>
</evidence>
<keyword evidence="1" id="KW-0175">Coiled coil</keyword>